<accession>A0A5B7EHY3</accession>
<feature type="transmembrane region" description="Helical" evidence="1">
    <location>
        <begin position="37"/>
        <end position="54"/>
    </location>
</feature>
<keyword evidence="1" id="KW-0812">Transmembrane</keyword>
<keyword evidence="3" id="KW-1185">Reference proteome</keyword>
<dbReference type="EMBL" id="VSRR010002708">
    <property type="protein sequence ID" value="MPC32849.1"/>
    <property type="molecule type" value="Genomic_DNA"/>
</dbReference>
<evidence type="ECO:0000313" key="3">
    <source>
        <dbReference type="Proteomes" id="UP000324222"/>
    </source>
</evidence>
<organism evidence="2 3">
    <name type="scientific">Portunus trituberculatus</name>
    <name type="common">Swimming crab</name>
    <name type="synonym">Neptunus trituberculatus</name>
    <dbReference type="NCBI Taxonomy" id="210409"/>
    <lineage>
        <taxon>Eukaryota</taxon>
        <taxon>Metazoa</taxon>
        <taxon>Ecdysozoa</taxon>
        <taxon>Arthropoda</taxon>
        <taxon>Crustacea</taxon>
        <taxon>Multicrustacea</taxon>
        <taxon>Malacostraca</taxon>
        <taxon>Eumalacostraca</taxon>
        <taxon>Eucarida</taxon>
        <taxon>Decapoda</taxon>
        <taxon>Pleocyemata</taxon>
        <taxon>Brachyura</taxon>
        <taxon>Eubrachyura</taxon>
        <taxon>Portunoidea</taxon>
        <taxon>Portunidae</taxon>
        <taxon>Portuninae</taxon>
        <taxon>Portunus</taxon>
    </lineage>
</organism>
<name>A0A5B7EHY3_PORTR</name>
<reference evidence="2 3" key="1">
    <citation type="submission" date="2019-05" db="EMBL/GenBank/DDBJ databases">
        <title>Another draft genome of Portunus trituberculatus and its Hox gene families provides insights of decapod evolution.</title>
        <authorList>
            <person name="Jeong J.-H."/>
            <person name="Song I."/>
            <person name="Kim S."/>
            <person name="Choi T."/>
            <person name="Kim D."/>
            <person name="Ryu S."/>
            <person name="Kim W."/>
        </authorList>
    </citation>
    <scope>NUCLEOTIDE SEQUENCE [LARGE SCALE GENOMIC DNA]</scope>
    <source>
        <tissue evidence="2">Muscle</tissue>
    </source>
</reference>
<protein>
    <submittedName>
        <fullName evidence="2">Uncharacterized protein</fullName>
    </submittedName>
</protein>
<comment type="caution">
    <text evidence="2">The sequence shown here is derived from an EMBL/GenBank/DDBJ whole genome shotgun (WGS) entry which is preliminary data.</text>
</comment>
<evidence type="ECO:0000313" key="2">
    <source>
        <dbReference type="EMBL" id="MPC32849.1"/>
    </source>
</evidence>
<proteinExistence type="predicted"/>
<keyword evidence="1" id="KW-1133">Transmembrane helix</keyword>
<dbReference type="AlphaFoldDB" id="A0A5B7EHY3"/>
<gene>
    <name evidence="2" type="ORF">E2C01_026180</name>
</gene>
<evidence type="ECO:0000256" key="1">
    <source>
        <dbReference type="SAM" id="Phobius"/>
    </source>
</evidence>
<keyword evidence="1" id="KW-0472">Membrane</keyword>
<dbReference type="Proteomes" id="UP000324222">
    <property type="component" value="Unassembled WGS sequence"/>
</dbReference>
<sequence>MGSTAVPPPLQHDCFFILAQAAPPKGNRAETCSSRLFVIRICVVVVLYYSIFTYKSAEHNEKQRLEHF</sequence>